<proteinExistence type="predicted"/>
<dbReference type="RefSeq" id="WP_068740853.1">
    <property type="nucleotide sequence ID" value="NZ_FNSA01000003.1"/>
</dbReference>
<evidence type="ECO:0000313" key="4">
    <source>
        <dbReference type="Proteomes" id="UP000182241"/>
    </source>
</evidence>
<protein>
    <recommendedName>
        <fullName evidence="5">Transmembrane protein DUF3556</fullName>
    </recommendedName>
</protein>
<evidence type="ECO:0000313" key="3">
    <source>
        <dbReference type="EMBL" id="SEB88850.1"/>
    </source>
</evidence>
<keyword evidence="2" id="KW-0812">Transmembrane</keyword>
<feature type="transmembrane region" description="Helical" evidence="2">
    <location>
        <begin position="147"/>
        <end position="166"/>
    </location>
</feature>
<dbReference type="OrthoDB" id="3520547at2"/>
<gene>
    <name evidence="3" type="ORF">SAMN04489793_1027</name>
</gene>
<feature type="transmembrane region" description="Helical" evidence="2">
    <location>
        <begin position="329"/>
        <end position="352"/>
    </location>
</feature>
<feature type="transmembrane region" description="Helical" evidence="2">
    <location>
        <begin position="45"/>
        <end position="67"/>
    </location>
</feature>
<keyword evidence="2" id="KW-1133">Transmembrane helix</keyword>
<evidence type="ECO:0008006" key="5">
    <source>
        <dbReference type="Google" id="ProtNLM"/>
    </source>
</evidence>
<feature type="transmembrane region" description="Helical" evidence="2">
    <location>
        <begin position="87"/>
        <end position="106"/>
    </location>
</feature>
<evidence type="ECO:0000256" key="2">
    <source>
        <dbReference type="SAM" id="Phobius"/>
    </source>
</evidence>
<feature type="compositionally biased region" description="Polar residues" evidence="1">
    <location>
        <begin position="589"/>
        <end position="600"/>
    </location>
</feature>
<sequence>MGFKDPVFPAVEPEEFLQRPLMERIRVLSTQWAEFGFGTPYMIHVIYVVKLFVFYGLGGVALATLTSGMQPFALGEWWNQPIVYQKLVLWTVLLEAIGVAGSWGPLAGKAKPMTGGILFWARPGTIRLRPWKWVPGTNGDRRTPFDVVVYLAMLVSLLVAIALPGVRGLGGFDGAMAALGIDASHGLMRPELLIAPVALLILIGLRDKTIFLAARGEQYLPPMLAFAILPLLFGEHGFVNMIIALKLVIGVVWVGAGLSKCNHHFTMVIPPMVSNSPLVPGSWFKKLQYKDFPQDMRPSGFARFMAHGPGVVVEIIAPLILLFSTNRTVTVVAAVFMCLYHLFIISTFPLAVPLEWNLLFGYTAIFLFIDFPADSGYALWDMNPAWLTIVITAGLAFFPILGNFRPDKVSFLPSMRQYAGNWATALWTFTPGAEEKLNRVTRSAPNQIDQFIAAGYPPLWAEITLQMTIGWRSLHSQGRGLFSVLLATLPDIDSRTVREAEFLCNSILGFNFGDGHLHDVDMIRAVQDEARFEPGECVIVWVESQPVHKKTQAYKVIDAALGVVEEGTWNVHEVTETQPWLPDGPTPHTPTWSKMRTGTPSGDRRAVGA</sequence>
<feature type="region of interest" description="Disordered" evidence="1">
    <location>
        <begin position="577"/>
        <end position="609"/>
    </location>
</feature>
<dbReference type="Pfam" id="PF12077">
    <property type="entry name" value="DUF3556"/>
    <property type="match status" value="1"/>
</dbReference>
<feature type="transmembrane region" description="Helical" evidence="2">
    <location>
        <begin position="304"/>
        <end position="323"/>
    </location>
</feature>
<dbReference type="AlphaFoldDB" id="A0A1H4N079"/>
<keyword evidence="4" id="KW-1185">Reference proteome</keyword>
<feature type="transmembrane region" description="Helical" evidence="2">
    <location>
        <begin position="386"/>
        <end position="404"/>
    </location>
</feature>
<dbReference type="STRING" id="57704.SAMN04489793_1027"/>
<feature type="transmembrane region" description="Helical" evidence="2">
    <location>
        <begin position="186"/>
        <end position="205"/>
    </location>
</feature>
<reference evidence="4" key="1">
    <citation type="submission" date="2016-10" db="EMBL/GenBank/DDBJ databases">
        <authorList>
            <person name="Varghese N."/>
            <person name="Submissions S."/>
        </authorList>
    </citation>
    <scope>NUCLEOTIDE SEQUENCE [LARGE SCALE GENOMIC DNA]</scope>
    <source>
        <strain evidence="4">DSM 44234</strain>
    </source>
</reference>
<feature type="transmembrane region" description="Helical" evidence="2">
    <location>
        <begin position="239"/>
        <end position="258"/>
    </location>
</feature>
<accession>A0A1H4N079</accession>
<dbReference type="Proteomes" id="UP000182241">
    <property type="component" value="Unassembled WGS sequence"/>
</dbReference>
<keyword evidence="2" id="KW-0472">Membrane</keyword>
<organism evidence="3 4">
    <name type="scientific">Tsukamurella tyrosinosolvens</name>
    <dbReference type="NCBI Taxonomy" id="57704"/>
    <lineage>
        <taxon>Bacteria</taxon>
        <taxon>Bacillati</taxon>
        <taxon>Actinomycetota</taxon>
        <taxon>Actinomycetes</taxon>
        <taxon>Mycobacteriales</taxon>
        <taxon>Tsukamurellaceae</taxon>
        <taxon>Tsukamurella</taxon>
    </lineage>
</organism>
<dbReference type="EMBL" id="FNSA01000003">
    <property type="protein sequence ID" value="SEB88850.1"/>
    <property type="molecule type" value="Genomic_DNA"/>
</dbReference>
<dbReference type="InterPro" id="IPR021941">
    <property type="entry name" value="DUF3556_TM"/>
</dbReference>
<name>A0A1H4N079_TSUTY</name>
<evidence type="ECO:0000256" key="1">
    <source>
        <dbReference type="SAM" id="MobiDB-lite"/>
    </source>
</evidence>